<dbReference type="EMBL" id="LR031572">
    <property type="protein sequence ID" value="VDC83918.1"/>
    <property type="molecule type" value="Genomic_DNA"/>
</dbReference>
<reference evidence="2" key="1">
    <citation type="submission" date="2018-11" db="EMBL/GenBank/DDBJ databases">
        <authorList>
            <consortium name="Genoscope - CEA"/>
            <person name="William W."/>
        </authorList>
    </citation>
    <scope>NUCLEOTIDE SEQUENCE</scope>
</reference>
<proteinExistence type="predicted"/>
<sequence length="125" mass="14367">MLMNMATADNFMATDIKWDPTGRYTYLKHHSLRYNYYVATVVTSSVMEDGFYIWSLMGSCFTEHSRNKSFRAKGKRGEKRSAAVHGEVRGRRRRSVGFVKQTRDGEEKSNGRRMGDVDKQVETAA</sequence>
<protein>
    <recommendedName>
        <fullName evidence="3">Translation initiation factor beta propellor-like domain-containing protein</fullName>
    </recommendedName>
</protein>
<evidence type="ECO:0000313" key="2">
    <source>
        <dbReference type="EMBL" id="VDC83918.1"/>
    </source>
</evidence>
<gene>
    <name evidence="2" type="ORF">BRAA03T15136Z</name>
</gene>
<name>A0A3P6AHV4_BRACM</name>
<evidence type="ECO:0000256" key="1">
    <source>
        <dbReference type="SAM" id="MobiDB-lite"/>
    </source>
</evidence>
<accession>A0A3P6AHV4</accession>
<evidence type="ECO:0008006" key="3">
    <source>
        <dbReference type="Google" id="ProtNLM"/>
    </source>
</evidence>
<feature type="compositionally biased region" description="Basic and acidic residues" evidence="1">
    <location>
        <begin position="101"/>
        <end position="125"/>
    </location>
</feature>
<feature type="region of interest" description="Disordered" evidence="1">
    <location>
        <begin position="71"/>
        <end position="125"/>
    </location>
</feature>
<dbReference type="AlphaFoldDB" id="A0A3P6AHV4"/>
<organism evidence="2">
    <name type="scientific">Brassica campestris</name>
    <name type="common">Field mustard</name>
    <dbReference type="NCBI Taxonomy" id="3711"/>
    <lineage>
        <taxon>Eukaryota</taxon>
        <taxon>Viridiplantae</taxon>
        <taxon>Streptophyta</taxon>
        <taxon>Embryophyta</taxon>
        <taxon>Tracheophyta</taxon>
        <taxon>Spermatophyta</taxon>
        <taxon>Magnoliopsida</taxon>
        <taxon>eudicotyledons</taxon>
        <taxon>Gunneridae</taxon>
        <taxon>Pentapetalae</taxon>
        <taxon>rosids</taxon>
        <taxon>malvids</taxon>
        <taxon>Brassicales</taxon>
        <taxon>Brassicaceae</taxon>
        <taxon>Brassiceae</taxon>
        <taxon>Brassica</taxon>
    </lineage>
</organism>